<keyword evidence="3" id="KW-1185">Reference proteome</keyword>
<dbReference type="KEGG" id="cia:BEN51_07430"/>
<dbReference type="EMBL" id="CP016786">
    <property type="protein sequence ID" value="ASW43315.1"/>
    <property type="molecule type" value="Genomic_DNA"/>
</dbReference>
<feature type="transmembrane region" description="Helical" evidence="1">
    <location>
        <begin position="9"/>
        <end position="30"/>
    </location>
</feature>
<feature type="transmembrane region" description="Helical" evidence="1">
    <location>
        <begin position="131"/>
        <end position="151"/>
    </location>
</feature>
<accession>A0A343JCQ7</accession>
<dbReference type="AlphaFoldDB" id="A0A343JCQ7"/>
<reference evidence="2 3" key="1">
    <citation type="submission" date="2016-08" db="EMBL/GenBank/DDBJ databases">
        <title>Complete Genome Sequence Of The Indigo Reducing Clostridium isatidis DSM15098.</title>
        <authorList>
            <person name="Little G.T."/>
            <person name="Minton N.P."/>
        </authorList>
    </citation>
    <scope>NUCLEOTIDE SEQUENCE [LARGE SCALE GENOMIC DNA]</scope>
    <source>
        <strain evidence="2 3">DSM 15098</strain>
    </source>
</reference>
<keyword evidence="1" id="KW-0472">Membrane</keyword>
<proteinExistence type="predicted"/>
<keyword evidence="1" id="KW-1133">Transmembrane helix</keyword>
<dbReference type="Pfam" id="PF09997">
    <property type="entry name" value="DUF2238"/>
    <property type="match status" value="1"/>
</dbReference>
<sequence>MKNKNSKLVIIMLAIFETLFLINIISNIIAKDWKELGLAVLGIVNMLIPLLIKKNFRKREINLPLTFEIISIIYIFLALYLGEINKFYIKFWWWDLLLHGIFGSYAVIIALYLKEGIITSNREVTKKRYRIFILIFAFTFSITAGVLWEVFEFLGDYFFKTSMVKGGIEDTMTDMLVKIVFAFITSVIYYFRNKK</sequence>
<feature type="transmembrane region" description="Helical" evidence="1">
    <location>
        <begin position="171"/>
        <end position="191"/>
    </location>
</feature>
<gene>
    <name evidence="2" type="ORF">BEN51_07430</name>
</gene>
<dbReference type="RefSeq" id="WP_119865452.1">
    <property type="nucleotide sequence ID" value="NZ_CP016786.1"/>
</dbReference>
<protein>
    <recommendedName>
        <fullName evidence="4">Membrane-spanning protein</fullName>
    </recommendedName>
</protein>
<evidence type="ECO:0008006" key="4">
    <source>
        <dbReference type="Google" id="ProtNLM"/>
    </source>
</evidence>
<dbReference type="InterPro" id="IPR014509">
    <property type="entry name" value="YjdF-like"/>
</dbReference>
<feature type="transmembrane region" description="Helical" evidence="1">
    <location>
        <begin position="61"/>
        <end position="80"/>
    </location>
</feature>
<feature type="transmembrane region" description="Helical" evidence="1">
    <location>
        <begin position="92"/>
        <end position="111"/>
    </location>
</feature>
<evidence type="ECO:0000313" key="3">
    <source>
        <dbReference type="Proteomes" id="UP000264883"/>
    </source>
</evidence>
<dbReference type="OrthoDB" id="4966203at2"/>
<keyword evidence="1" id="KW-0812">Transmembrane</keyword>
<evidence type="ECO:0000313" key="2">
    <source>
        <dbReference type="EMBL" id="ASW43315.1"/>
    </source>
</evidence>
<organism evidence="2 3">
    <name type="scientific">Clostridium isatidis</name>
    <dbReference type="NCBI Taxonomy" id="182773"/>
    <lineage>
        <taxon>Bacteria</taxon>
        <taxon>Bacillati</taxon>
        <taxon>Bacillota</taxon>
        <taxon>Clostridia</taxon>
        <taxon>Eubacteriales</taxon>
        <taxon>Clostridiaceae</taxon>
        <taxon>Clostridium</taxon>
    </lineage>
</organism>
<dbReference type="Proteomes" id="UP000264883">
    <property type="component" value="Chromosome"/>
</dbReference>
<name>A0A343JCQ7_9CLOT</name>
<evidence type="ECO:0000256" key="1">
    <source>
        <dbReference type="SAM" id="Phobius"/>
    </source>
</evidence>
<feature type="transmembrane region" description="Helical" evidence="1">
    <location>
        <begin position="36"/>
        <end position="52"/>
    </location>
</feature>